<keyword evidence="5" id="KW-1185">Reference proteome</keyword>
<evidence type="ECO:0000313" key="4">
    <source>
        <dbReference type="EnsemblPlants" id="AES87522"/>
    </source>
</evidence>
<reference evidence="2 5" key="1">
    <citation type="journal article" date="2011" name="Nature">
        <title>The Medicago genome provides insight into the evolution of rhizobial symbioses.</title>
        <authorList>
            <person name="Young N.D."/>
            <person name="Debelle F."/>
            <person name="Oldroyd G.E."/>
            <person name="Geurts R."/>
            <person name="Cannon S.B."/>
            <person name="Udvardi M.K."/>
            <person name="Benedito V.A."/>
            <person name="Mayer K.F."/>
            <person name="Gouzy J."/>
            <person name="Schoof H."/>
            <person name="Van de Peer Y."/>
            <person name="Proost S."/>
            <person name="Cook D.R."/>
            <person name="Meyers B.C."/>
            <person name="Spannagl M."/>
            <person name="Cheung F."/>
            <person name="De Mita S."/>
            <person name="Krishnakumar V."/>
            <person name="Gundlach H."/>
            <person name="Zhou S."/>
            <person name="Mudge J."/>
            <person name="Bharti A.K."/>
            <person name="Murray J.D."/>
            <person name="Naoumkina M.A."/>
            <person name="Rosen B."/>
            <person name="Silverstein K.A."/>
            <person name="Tang H."/>
            <person name="Rombauts S."/>
            <person name="Zhao P.X."/>
            <person name="Zhou P."/>
            <person name="Barbe V."/>
            <person name="Bardou P."/>
            <person name="Bechner M."/>
            <person name="Bellec A."/>
            <person name="Berger A."/>
            <person name="Berges H."/>
            <person name="Bidwell S."/>
            <person name="Bisseling T."/>
            <person name="Choisne N."/>
            <person name="Couloux A."/>
            <person name="Denny R."/>
            <person name="Deshpande S."/>
            <person name="Dai X."/>
            <person name="Doyle J.J."/>
            <person name="Dudez A.M."/>
            <person name="Farmer A.D."/>
            <person name="Fouteau S."/>
            <person name="Franken C."/>
            <person name="Gibelin C."/>
            <person name="Gish J."/>
            <person name="Goldstein S."/>
            <person name="Gonzalez A.J."/>
            <person name="Green P.J."/>
            <person name="Hallab A."/>
            <person name="Hartog M."/>
            <person name="Hua A."/>
            <person name="Humphray S.J."/>
            <person name="Jeong D.H."/>
            <person name="Jing Y."/>
            <person name="Jocker A."/>
            <person name="Kenton S.M."/>
            <person name="Kim D.J."/>
            <person name="Klee K."/>
            <person name="Lai H."/>
            <person name="Lang C."/>
            <person name="Lin S."/>
            <person name="Macmil S.L."/>
            <person name="Magdelenat G."/>
            <person name="Matthews L."/>
            <person name="McCorrison J."/>
            <person name="Monaghan E.L."/>
            <person name="Mun J.H."/>
            <person name="Najar F.Z."/>
            <person name="Nicholson C."/>
            <person name="Noirot C."/>
            <person name="O'Bleness M."/>
            <person name="Paule C.R."/>
            <person name="Poulain J."/>
            <person name="Prion F."/>
            <person name="Qin B."/>
            <person name="Qu C."/>
            <person name="Retzel E.F."/>
            <person name="Riddle C."/>
            <person name="Sallet E."/>
            <person name="Samain S."/>
            <person name="Samson N."/>
            <person name="Sanders I."/>
            <person name="Saurat O."/>
            <person name="Scarpelli C."/>
            <person name="Schiex T."/>
            <person name="Segurens B."/>
            <person name="Severin A.J."/>
            <person name="Sherrier D.J."/>
            <person name="Shi R."/>
            <person name="Sims S."/>
            <person name="Singer S.R."/>
            <person name="Sinharoy S."/>
            <person name="Sterck L."/>
            <person name="Viollet A."/>
            <person name="Wang B.B."/>
            <person name="Wang K."/>
            <person name="Wang M."/>
            <person name="Wang X."/>
            <person name="Warfsmann J."/>
            <person name="Weissenbach J."/>
            <person name="White D.D."/>
            <person name="White J.D."/>
            <person name="Wiley G.B."/>
            <person name="Wincker P."/>
            <person name="Xing Y."/>
            <person name="Yang L."/>
            <person name="Yao Z."/>
            <person name="Ying F."/>
            <person name="Zhai J."/>
            <person name="Zhou L."/>
            <person name="Zuber A."/>
            <person name="Denarie J."/>
            <person name="Dixon R.A."/>
            <person name="May G.D."/>
            <person name="Schwartz D.C."/>
            <person name="Rogers J."/>
            <person name="Quetier F."/>
            <person name="Town C.D."/>
            <person name="Roe B.A."/>
        </authorList>
    </citation>
    <scope>NUCLEOTIDE SEQUENCE [LARGE SCALE GENOMIC DNA]</scope>
    <source>
        <strain evidence="2">A17</strain>
        <strain evidence="4 5">cv. Jemalong A17</strain>
    </source>
</reference>
<dbReference type="PaxDb" id="3880-AES87522"/>
<evidence type="ECO:0000313" key="3">
    <source>
        <dbReference type="EMBL" id="RHN59390.1"/>
    </source>
</evidence>
<feature type="transmembrane region" description="Helical" evidence="1">
    <location>
        <begin position="16"/>
        <end position="37"/>
    </location>
</feature>
<accession>G7JJH6</accession>
<reference evidence="4" key="3">
    <citation type="submission" date="2015-04" db="UniProtKB">
        <authorList>
            <consortium name="EnsemblPlants"/>
        </authorList>
    </citation>
    <scope>IDENTIFICATION</scope>
    <source>
        <strain evidence="4">cv. Jemalong A17</strain>
    </source>
</reference>
<organism evidence="2 5">
    <name type="scientific">Medicago truncatula</name>
    <name type="common">Barrel medic</name>
    <name type="synonym">Medicago tribuloides</name>
    <dbReference type="NCBI Taxonomy" id="3880"/>
    <lineage>
        <taxon>Eukaryota</taxon>
        <taxon>Viridiplantae</taxon>
        <taxon>Streptophyta</taxon>
        <taxon>Embryophyta</taxon>
        <taxon>Tracheophyta</taxon>
        <taxon>Spermatophyta</taxon>
        <taxon>Magnoliopsida</taxon>
        <taxon>eudicotyledons</taxon>
        <taxon>Gunneridae</taxon>
        <taxon>Pentapetalae</taxon>
        <taxon>rosids</taxon>
        <taxon>fabids</taxon>
        <taxon>Fabales</taxon>
        <taxon>Fabaceae</taxon>
        <taxon>Papilionoideae</taxon>
        <taxon>50 kb inversion clade</taxon>
        <taxon>NPAAA clade</taxon>
        <taxon>Hologalegina</taxon>
        <taxon>IRL clade</taxon>
        <taxon>Trifolieae</taxon>
        <taxon>Medicago</taxon>
    </lineage>
</organism>
<keyword evidence="1" id="KW-0472">Membrane</keyword>
<evidence type="ECO:0000313" key="2">
    <source>
        <dbReference type="EMBL" id="AES87522.1"/>
    </source>
</evidence>
<keyword evidence="1" id="KW-1133">Transmembrane helix</keyword>
<keyword evidence="1 2" id="KW-0812">Transmembrane</keyword>
<reference evidence="3" key="4">
    <citation type="journal article" date="2018" name="Nat. Plants">
        <title>Whole-genome landscape of Medicago truncatula symbiotic genes.</title>
        <authorList>
            <person name="Pecrix Y."/>
            <person name="Gamas P."/>
            <person name="Carrere S."/>
        </authorList>
    </citation>
    <scope>NUCLEOTIDE SEQUENCE</scope>
    <source>
        <tissue evidence="3">Leaves</tissue>
    </source>
</reference>
<dbReference type="Proteomes" id="UP000265566">
    <property type="component" value="Chromosome 4"/>
</dbReference>
<evidence type="ECO:0000313" key="5">
    <source>
        <dbReference type="Proteomes" id="UP000002051"/>
    </source>
</evidence>
<reference evidence="2 5" key="2">
    <citation type="journal article" date="2014" name="BMC Genomics">
        <title>An improved genome release (version Mt4.0) for the model legume Medicago truncatula.</title>
        <authorList>
            <person name="Tang H."/>
            <person name="Krishnakumar V."/>
            <person name="Bidwell S."/>
            <person name="Rosen B."/>
            <person name="Chan A."/>
            <person name="Zhou S."/>
            <person name="Gentzbittel L."/>
            <person name="Childs K.L."/>
            <person name="Yandell M."/>
            <person name="Gundlach H."/>
            <person name="Mayer K.F."/>
            <person name="Schwartz D.C."/>
            <person name="Town C.D."/>
        </authorList>
    </citation>
    <scope>GENOME REANNOTATION</scope>
    <source>
        <strain evidence="4 5">cv. Jemalong A17</strain>
    </source>
</reference>
<dbReference type="Gramene" id="rna21416">
    <property type="protein sequence ID" value="RHN59390.1"/>
    <property type="gene ID" value="gene21416"/>
</dbReference>
<dbReference type="EnsemblPlants" id="AES87522">
    <property type="protein sequence ID" value="AES87522"/>
    <property type="gene ID" value="MTR_4g028620"/>
</dbReference>
<evidence type="ECO:0000256" key="1">
    <source>
        <dbReference type="SAM" id="Phobius"/>
    </source>
</evidence>
<sequence>MEQITAYANICGKRQLYVSLVWIVFHAYLLSSISLHLHKFFFHLKPKINIVRGITVAQTFNALQLTYSIVSMDEKKNSKFNRKRKKKQYKQTAGKSAGKAIGKTAVTAEIPAEFTKETLKSYSPIVPQRNLQQNSSYLRIFLWLMNSQETS</sequence>
<protein>
    <submittedName>
        <fullName evidence="2">Transmembrane protein, putative</fullName>
    </submittedName>
</protein>
<name>G7JJH6_MEDTR</name>
<dbReference type="AlphaFoldDB" id="G7JJH6"/>
<dbReference type="EMBL" id="CM001220">
    <property type="protein sequence ID" value="AES87522.1"/>
    <property type="molecule type" value="Genomic_DNA"/>
</dbReference>
<dbReference type="HOGENOM" id="CLU_1734198_0_0_1"/>
<proteinExistence type="predicted"/>
<dbReference type="EMBL" id="PSQE01000004">
    <property type="protein sequence ID" value="RHN59390.1"/>
    <property type="molecule type" value="Genomic_DNA"/>
</dbReference>
<gene>
    <name evidence="2" type="ordered locus">MTR_4g028620</name>
    <name evidence="3" type="ORF">MtrunA17_Chr4g0012781</name>
</gene>
<dbReference type="Proteomes" id="UP000002051">
    <property type="component" value="Chromosome 4"/>
</dbReference>